<gene>
    <name evidence="1" type="ORF">Gohar_001784</name>
</gene>
<dbReference type="Proteomes" id="UP000593560">
    <property type="component" value="Unassembled WGS sequence"/>
</dbReference>
<proteinExistence type="predicted"/>
<dbReference type="AlphaFoldDB" id="A0A7J9I4Y8"/>
<reference evidence="1 2" key="1">
    <citation type="journal article" date="2019" name="Genome Biol. Evol.">
        <title>Insights into the evolution of the New World diploid cottons (Gossypium, subgenus Houzingenia) based on genome sequencing.</title>
        <authorList>
            <person name="Grover C.E."/>
            <person name="Arick M.A. 2nd"/>
            <person name="Thrash A."/>
            <person name="Conover J.L."/>
            <person name="Sanders W.S."/>
            <person name="Peterson D.G."/>
            <person name="Frelichowski J.E."/>
            <person name="Scheffler J.A."/>
            <person name="Scheffler B.E."/>
            <person name="Wendel J.F."/>
        </authorList>
    </citation>
    <scope>NUCLEOTIDE SEQUENCE [LARGE SCALE GENOMIC DNA]</scope>
    <source>
        <strain evidence="1">0</strain>
        <tissue evidence="1">Leaf</tissue>
    </source>
</reference>
<dbReference type="EMBL" id="JABFAD010000013">
    <property type="protein sequence ID" value="MBA0817197.1"/>
    <property type="molecule type" value="Genomic_DNA"/>
</dbReference>
<evidence type="ECO:0000313" key="1">
    <source>
        <dbReference type="EMBL" id="MBA0817197.1"/>
    </source>
</evidence>
<dbReference type="OrthoDB" id="970399at2759"/>
<keyword evidence="2" id="KW-1185">Reference proteome</keyword>
<name>A0A7J9I4Y8_9ROSI</name>
<organism evidence="1 2">
    <name type="scientific">Gossypium harknessii</name>
    <dbReference type="NCBI Taxonomy" id="34285"/>
    <lineage>
        <taxon>Eukaryota</taxon>
        <taxon>Viridiplantae</taxon>
        <taxon>Streptophyta</taxon>
        <taxon>Embryophyta</taxon>
        <taxon>Tracheophyta</taxon>
        <taxon>Spermatophyta</taxon>
        <taxon>Magnoliopsida</taxon>
        <taxon>eudicotyledons</taxon>
        <taxon>Gunneridae</taxon>
        <taxon>Pentapetalae</taxon>
        <taxon>rosids</taxon>
        <taxon>malvids</taxon>
        <taxon>Malvales</taxon>
        <taxon>Malvaceae</taxon>
        <taxon>Malvoideae</taxon>
        <taxon>Gossypium</taxon>
    </lineage>
</organism>
<evidence type="ECO:0000313" key="2">
    <source>
        <dbReference type="Proteomes" id="UP000593560"/>
    </source>
</evidence>
<comment type="caution">
    <text evidence="1">The sequence shown here is derived from an EMBL/GenBank/DDBJ whole genome shotgun (WGS) entry which is preliminary data.</text>
</comment>
<sequence length="126" mass="14552">MSLRTATDFKLQKWVLQKRENDRSPFNLFECWVFQFNENESPLLLHGEVSAEVIAKYIYIAIGLLKPWTANIVLLILLEQKQGSILVSINRTQTISANLRILYLFGRRRLAIVMPTECNSGTRRVA</sequence>
<accession>A0A7J9I4Y8</accession>
<protein>
    <submittedName>
        <fullName evidence="1">Uncharacterized protein</fullName>
    </submittedName>
</protein>